<keyword evidence="1" id="KW-0175">Coiled coil</keyword>
<gene>
    <name evidence="2" type="ORF">SAMN05660330_02300</name>
</gene>
<dbReference type="STRING" id="91360.SAMN05660330_02300"/>
<evidence type="ECO:0000256" key="1">
    <source>
        <dbReference type="SAM" id="Coils"/>
    </source>
</evidence>
<evidence type="ECO:0000313" key="2">
    <source>
        <dbReference type="EMBL" id="SDP28998.1"/>
    </source>
</evidence>
<reference evidence="2 3" key="1">
    <citation type="submission" date="2016-10" db="EMBL/GenBank/DDBJ databases">
        <authorList>
            <person name="de Groot N.N."/>
        </authorList>
    </citation>
    <scope>NUCLEOTIDE SEQUENCE [LARGE SCALE GENOMIC DNA]</scope>
    <source>
        <strain evidence="2 3">DSM 12130</strain>
    </source>
</reference>
<proteinExistence type="predicted"/>
<accession>A0A1H0RJC6</accession>
<dbReference type="EMBL" id="FNJI01000015">
    <property type="protein sequence ID" value="SDP28998.1"/>
    <property type="molecule type" value="Genomic_DNA"/>
</dbReference>
<organism evidence="2 3">
    <name type="scientific">Desulforhopalus singaporensis</name>
    <dbReference type="NCBI Taxonomy" id="91360"/>
    <lineage>
        <taxon>Bacteria</taxon>
        <taxon>Pseudomonadati</taxon>
        <taxon>Thermodesulfobacteriota</taxon>
        <taxon>Desulfobulbia</taxon>
        <taxon>Desulfobulbales</taxon>
        <taxon>Desulfocapsaceae</taxon>
        <taxon>Desulforhopalus</taxon>
    </lineage>
</organism>
<name>A0A1H0RJC6_9BACT</name>
<keyword evidence="3" id="KW-1185">Reference proteome</keyword>
<evidence type="ECO:0000313" key="3">
    <source>
        <dbReference type="Proteomes" id="UP000199073"/>
    </source>
</evidence>
<sequence>MSPIVQRSCPLAPAGIKTRMSKESFKRCCWSKYSAQYRTGVYVNHYCRNVCKMQSVPERIDFDENIGGKKMAEKRNCELCGQQKANLSNNHGLLVCSSCAVIQSGSKNRPEVVIESLRVFHHIHSLLTDEEKQKIAADFGAGEHAETIEALKTELVEEKAAFEKIKLKAIEMENLVTNFQAEAKISEKKLQEIAAEKDAIKNELELTQELLEQSHKRIDELEEAATPSSKLLNVALDLALGSIDGSVKGVLCDQIQAIREAA</sequence>
<dbReference type="AlphaFoldDB" id="A0A1H0RJC6"/>
<protein>
    <submittedName>
        <fullName evidence="2">Uncharacterized protein</fullName>
    </submittedName>
</protein>
<dbReference type="Proteomes" id="UP000199073">
    <property type="component" value="Unassembled WGS sequence"/>
</dbReference>
<feature type="coiled-coil region" evidence="1">
    <location>
        <begin position="148"/>
        <end position="224"/>
    </location>
</feature>